<comment type="caution">
    <text evidence="2">The sequence shown here is derived from an EMBL/GenBank/DDBJ whole genome shotgun (WGS) entry which is preliminary data.</text>
</comment>
<evidence type="ECO:0000313" key="2">
    <source>
        <dbReference type="EMBL" id="MFC5459063.1"/>
    </source>
</evidence>
<sequence length="64" mass="7008">MTQPKHPTDPAASGRAYMDEGDIGSGEKTPGQQETDEMIKEIPPLQPGSERDNSKRNDEGQPKQ</sequence>
<evidence type="ECO:0000256" key="1">
    <source>
        <dbReference type="SAM" id="MobiDB-lite"/>
    </source>
</evidence>
<dbReference type="Proteomes" id="UP001596050">
    <property type="component" value="Unassembled WGS sequence"/>
</dbReference>
<feature type="compositionally biased region" description="Basic and acidic residues" evidence="1">
    <location>
        <begin position="49"/>
        <end position="64"/>
    </location>
</feature>
<proteinExistence type="predicted"/>
<dbReference type="EMBL" id="JBHSMU010000004">
    <property type="protein sequence ID" value="MFC5459063.1"/>
    <property type="molecule type" value="Genomic_DNA"/>
</dbReference>
<name>A0ABW0KZW0_9BURK</name>
<feature type="region of interest" description="Disordered" evidence="1">
    <location>
        <begin position="1"/>
        <end position="64"/>
    </location>
</feature>
<gene>
    <name evidence="2" type="ORF">ACFPN5_04490</name>
</gene>
<evidence type="ECO:0000313" key="3">
    <source>
        <dbReference type="Proteomes" id="UP001596050"/>
    </source>
</evidence>
<dbReference type="RefSeq" id="WP_379780527.1">
    <property type="nucleotide sequence ID" value="NZ_JBHSMU010000004.1"/>
</dbReference>
<accession>A0ABW0KZW0</accession>
<organism evidence="2 3">
    <name type="scientific">Massilia niabensis</name>
    <dbReference type="NCBI Taxonomy" id="544910"/>
    <lineage>
        <taxon>Bacteria</taxon>
        <taxon>Pseudomonadati</taxon>
        <taxon>Pseudomonadota</taxon>
        <taxon>Betaproteobacteria</taxon>
        <taxon>Burkholderiales</taxon>
        <taxon>Oxalobacteraceae</taxon>
        <taxon>Telluria group</taxon>
        <taxon>Massilia</taxon>
    </lineage>
</organism>
<protein>
    <submittedName>
        <fullName evidence="2">Uncharacterized protein</fullName>
    </submittedName>
</protein>
<keyword evidence="3" id="KW-1185">Reference proteome</keyword>
<reference evidence="3" key="1">
    <citation type="journal article" date="2019" name="Int. J. Syst. Evol. Microbiol.">
        <title>The Global Catalogue of Microorganisms (GCM) 10K type strain sequencing project: providing services to taxonomists for standard genome sequencing and annotation.</title>
        <authorList>
            <consortium name="The Broad Institute Genomics Platform"/>
            <consortium name="The Broad Institute Genome Sequencing Center for Infectious Disease"/>
            <person name="Wu L."/>
            <person name="Ma J."/>
        </authorList>
    </citation>
    <scope>NUCLEOTIDE SEQUENCE [LARGE SCALE GENOMIC DNA]</scope>
    <source>
        <strain evidence="3">KACC 12649</strain>
    </source>
</reference>